<accession>A0A125W8S1</accession>
<comment type="caution">
    <text evidence="2">The sequence shown here is derived from an EMBL/GenBank/DDBJ whole genome shotgun (WGS) entry which is preliminary data.</text>
</comment>
<dbReference type="HOGENOM" id="CLU_896406_0_0_9"/>
<evidence type="ECO:0000313" key="3">
    <source>
        <dbReference type="Proteomes" id="UP000004846"/>
    </source>
</evidence>
<dbReference type="Proteomes" id="UP000004846">
    <property type="component" value="Unassembled WGS sequence"/>
</dbReference>
<proteinExistence type="predicted"/>
<organism evidence="2 3">
    <name type="scientific">Enterococcus faecalis TX4248</name>
    <dbReference type="NCBI Taxonomy" id="749495"/>
    <lineage>
        <taxon>Bacteria</taxon>
        <taxon>Bacillati</taxon>
        <taxon>Bacillota</taxon>
        <taxon>Bacilli</taxon>
        <taxon>Lactobacillales</taxon>
        <taxon>Enterococcaceae</taxon>
        <taxon>Enterococcus</taxon>
    </lineage>
</organism>
<keyword evidence="1" id="KW-0812">Transmembrane</keyword>
<feature type="transmembrane region" description="Helical" evidence="1">
    <location>
        <begin position="196"/>
        <end position="216"/>
    </location>
</feature>
<reference evidence="2 3" key="1">
    <citation type="submission" date="2010-07" db="EMBL/GenBank/DDBJ databases">
        <authorList>
            <person name="Sid Ahmed O."/>
        </authorList>
    </citation>
    <scope>NUCLEOTIDE SEQUENCE [LARGE SCALE GENOMIC DNA]</scope>
    <source>
        <strain evidence="2 3">TX4248</strain>
    </source>
</reference>
<feature type="transmembrane region" description="Helical" evidence="1">
    <location>
        <begin position="222"/>
        <end position="243"/>
    </location>
</feature>
<sequence>MENDKEKTPLSEAKKSLAGVQQALKSMSGEYALLSGYLGKISAGVNQSATVMNTFKTVMQQSGETVKKTGDETAKAADQMNTALTDSAEQAGEAAKKAGKETSDGFTNAQNNMLSFGTAMTSAVSLPMLNVLKTVMGVGAGVSGEFQGMQGLIMASAGGISDSLQGELQGALTQMNQSFEAAAQVIQSVMAPGMEILVQVVITVVKGITALVNLFIKLPKPVQVFIVAIMGILAAIGPMLIMVTMAQQKFQQFSAGLALVQGNIGKLGGGLSKLSASFSALGGGPLILIVAAVLAAVAAFIYFSRIVKLS</sequence>
<evidence type="ECO:0000313" key="2">
    <source>
        <dbReference type="EMBL" id="EFM83694.1"/>
    </source>
</evidence>
<feature type="transmembrane region" description="Helical" evidence="1">
    <location>
        <begin position="280"/>
        <end position="303"/>
    </location>
</feature>
<keyword evidence="1" id="KW-1133">Transmembrane helix</keyword>
<protein>
    <submittedName>
        <fullName evidence="2">Uncharacterized protein</fullName>
    </submittedName>
</protein>
<dbReference type="AlphaFoldDB" id="A0A125W8S1"/>
<evidence type="ECO:0000256" key="1">
    <source>
        <dbReference type="SAM" id="Phobius"/>
    </source>
</evidence>
<gene>
    <name evidence="2" type="ORF">HMPREF9498_00690</name>
</gene>
<name>A0A125W8S1_ENTFL</name>
<keyword evidence="1" id="KW-0472">Membrane</keyword>
<dbReference type="EMBL" id="AEBR01000020">
    <property type="protein sequence ID" value="EFM83694.1"/>
    <property type="molecule type" value="Genomic_DNA"/>
</dbReference>